<reference evidence="1 2" key="1">
    <citation type="submission" date="2019-11" db="EMBL/GenBank/DDBJ databases">
        <title>Metabolism of dissolved organic matter in forest soils.</title>
        <authorList>
            <person name="Cyle K.T."/>
            <person name="Wilhelm R.C."/>
            <person name="Martinez C.E."/>
        </authorList>
    </citation>
    <scope>NUCLEOTIDE SEQUENCE [LARGE SCALE GENOMIC DNA]</scope>
    <source>
        <strain evidence="1 2">5N</strain>
    </source>
</reference>
<organism evidence="1 2">
    <name type="scientific">Paraburkholderia elongata</name>
    <dbReference type="NCBI Taxonomy" id="2675747"/>
    <lineage>
        <taxon>Bacteria</taxon>
        <taxon>Pseudomonadati</taxon>
        <taxon>Pseudomonadota</taxon>
        <taxon>Betaproteobacteria</taxon>
        <taxon>Burkholderiales</taxon>
        <taxon>Burkholderiaceae</taxon>
        <taxon>Paraburkholderia</taxon>
    </lineage>
</organism>
<proteinExistence type="predicted"/>
<evidence type="ECO:0000313" key="2">
    <source>
        <dbReference type="Proteomes" id="UP000655523"/>
    </source>
</evidence>
<gene>
    <name evidence="1" type="ORF">GNZ13_38615</name>
</gene>
<protein>
    <recommendedName>
        <fullName evidence="3">Transposase</fullName>
    </recommendedName>
</protein>
<keyword evidence="2" id="KW-1185">Reference proteome</keyword>
<sequence length="127" mass="13899">MQLTDFHARIEHRIVRRLPPKTRSFSADSRPTIALPDVTGRTIAAMSARFPIPSVSFHCRLKKKRPPGGDGAQTFRHVATDALTRGNLNNDAGVLAGAAAVQRLIRVAQTSRTAWTLNRHAHGRSDG</sequence>
<dbReference type="Proteomes" id="UP000655523">
    <property type="component" value="Unassembled WGS sequence"/>
</dbReference>
<evidence type="ECO:0008006" key="3">
    <source>
        <dbReference type="Google" id="ProtNLM"/>
    </source>
</evidence>
<dbReference type="EMBL" id="WOEZ01000215">
    <property type="protein sequence ID" value="NPT60317.1"/>
    <property type="molecule type" value="Genomic_DNA"/>
</dbReference>
<name>A0A972NYY1_9BURK</name>
<accession>A0A972NYY1</accession>
<dbReference type="AlphaFoldDB" id="A0A972NYY1"/>
<comment type="caution">
    <text evidence="1">The sequence shown here is derived from an EMBL/GenBank/DDBJ whole genome shotgun (WGS) entry which is preliminary data.</text>
</comment>
<dbReference type="RefSeq" id="WP_172174991.1">
    <property type="nucleotide sequence ID" value="NZ_WOEZ01000215.1"/>
</dbReference>
<evidence type="ECO:0000313" key="1">
    <source>
        <dbReference type="EMBL" id="NPT60317.1"/>
    </source>
</evidence>